<keyword evidence="2" id="KW-0472">Membrane</keyword>
<name>A0AAD5CHW0_AMBAR</name>
<sequence>MNNNNQWHWCILLIGISLAGISSSKELRPSDHGLTNDGAAAASPQMSTFFGGGASSTTTQPLPEARNFSDSSWNNGGEGGGGGGGDHVRKVLIVSSLVCGTAGVALLAVVGFLVLISNGNQLHS</sequence>
<comment type="caution">
    <text evidence="4">The sequence shown here is derived from an EMBL/GenBank/DDBJ whole genome shotgun (WGS) entry which is preliminary data.</text>
</comment>
<evidence type="ECO:0000256" key="3">
    <source>
        <dbReference type="SAM" id="SignalP"/>
    </source>
</evidence>
<feature type="transmembrane region" description="Helical" evidence="2">
    <location>
        <begin position="91"/>
        <end position="116"/>
    </location>
</feature>
<dbReference type="PANTHER" id="PTHR37189:SF4">
    <property type="entry name" value="TRANSMEMBRANE PROTEIN"/>
    <property type="match status" value="1"/>
</dbReference>
<dbReference type="PANTHER" id="PTHR37189">
    <property type="entry name" value="CONCANAVALIN A-LIKE LECTIN/GLUCANASE DOMAIN-CONTAINING PROTEIN-RELATED"/>
    <property type="match status" value="1"/>
</dbReference>
<organism evidence="4 5">
    <name type="scientific">Ambrosia artemisiifolia</name>
    <name type="common">Common ragweed</name>
    <dbReference type="NCBI Taxonomy" id="4212"/>
    <lineage>
        <taxon>Eukaryota</taxon>
        <taxon>Viridiplantae</taxon>
        <taxon>Streptophyta</taxon>
        <taxon>Embryophyta</taxon>
        <taxon>Tracheophyta</taxon>
        <taxon>Spermatophyta</taxon>
        <taxon>Magnoliopsida</taxon>
        <taxon>eudicotyledons</taxon>
        <taxon>Gunneridae</taxon>
        <taxon>Pentapetalae</taxon>
        <taxon>asterids</taxon>
        <taxon>campanulids</taxon>
        <taxon>Asterales</taxon>
        <taxon>Asteraceae</taxon>
        <taxon>Asteroideae</taxon>
        <taxon>Heliantheae alliance</taxon>
        <taxon>Heliantheae</taxon>
        <taxon>Ambrosia</taxon>
    </lineage>
</organism>
<evidence type="ECO:0008006" key="6">
    <source>
        <dbReference type="Google" id="ProtNLM"/>
    </source>
</evidence>
<dbReference type="Proteomes" id="UP001206925">
    <property type="component" value="Unassembled WGS sequence"/>
</dbReference>
<keyword evidence="3" id="KW-0732">Signal</keyword>
<dbReference type="AlphaFoldDB" id="A0AAD5CHW0"/>
<keyword evidence="5" id="KW-1185">Reference proteome</keyword>
<evidence type="ECO:0000313" key="4">
    <source>
        <dbReference type="EMBL" id="KAI7741922.1"/>
    </source>
</evidence>
<evidence type="ECO:0000256" key="2">
    <source>
        <dbReference type="SAM" id="Phobius"/>
    </source>
</evidence>
<feature type="region of interest" description="Disordered" evidence="1">
    <location>
        <begin position="50"/>
        <end position="83"/>
    </location>
</feature>
<gene>
    <name evidence="4" type="ORF">M8C21_024301</name>
</gene>
<feature type="signal peptide" evidence="3">
    <location>
        <begin position="1"/>
        <end position="24"/>
    </location>
</feature>
<keyword evidence="2" id="KW-1133">Transmembrane helix</keyword>
<reference evidence="4" key="1">
    <citation type="submission" date="2022-06" db="EMBL/GenBank/DDBJ databases">
        <title>Uncovering the hologenomic basis of an extraordinary plant invasion.</title>
        <authorList>
            <person name="Bieker V.C."/>
            <person name="Martin M.D."/>
            <person name="Gilbert T."/>
            <person name="Hodgins K."/>
            <person name="Battlay P."/>
            <person name="Petersen B."/>
            <person name="Wilson J."/>
        </authorList>
    </citation>
    <scope>NUCLEOTIDE SEQUENCE</scope>
    <source>
        <strain evidence="4">AA19_3_7</strain>
        <tissue evidence="4">Leaf</tissue>
    </source>
</reference>
<dbReference type="EMBL" id="JAMZMK010008104">
    <property type="protein sequence ID" value="KAI7741922.1"/>
    <property type="molecule type" value="Genomic_DNA"/>
</dbReference>
<proteinExistence type="predicted"/>
<accession>A0AAD5CHW0</accession>
<evidence type="ECO:0000313" key="5">
    <source>
        <dbReference type="Proteomes" id="UP001206925"/>
    </source>
</evidence>
<feature type="chain" id="PRO_5042188121" description="Transmembrane protein" evidence="3">
    <location>
        <begin position="25"/>
        <end position="124"/>
    </location>
</feature>
<protein>
    <recommendedName>
        <fullName evidence="6">Transmembrane protein</fullName>
    </recommendedName>
</protein>
<evidence type="ECO:0000256" key="1">
    <source>
        <dbReference type="SAM" id="MobiDB-lite"/>
    </source>
</evidence>
<keyword evidence="2" id="KW-0812">Transmembrane</keyword>